<dbReference type="InterPro" id="IPR013321">
    <property type="entry name" value="Arc_rbn_hlx_hlx"/>
</dbReference>
<dbReference type="AlphaFoldDB" id="A0A109GEY7"/>
<name>A0A109GEY7_BACMY</name>
<reference evidence="1 2" key="1">
    <citation type="submission" date="2016-01" db="EMBL/GenBank/DDBJ databases">
        <authorList>
            <person name="McClelland M."/>
            <person name="Jain A."/>
            <person name="Saraogi P."/>
            <person name="Mendelson R."/>
            <person name="Westerman R."/>
            <person name="SanMiguel P."/>
            <person name="Csonka L."/>
        </authorList>
    </citation>
    <scope>NUCLEOTIDE SEQUENCE [LARGE SCALE GENOMIC DNA]</scope>
    <source>
        <strain evidence="1 2">PE8-15</strain>
    </source>
</reference>
<dbReference type="RefSeq" id="WP_060749760.1">
    <property type="nucleotide sequence ID" value="NZ_LRPH01000035.1"/>
</dbReference>
<dbReference type="Gene3D" id="1.10.1220.10">
    <property type="entry name" value="Met repressor-like"/>
    <property type="match status" value="1"/>
</dbReference>
<evidence type="ECO:0000313" key="1">
    <source>
        <dbReference type="EMBL" id="KWU65577.1"/>
    </source>
</evidence>
<organism evidence="1 2">
    <name type="scientific">Bacillus mycoides</name>
    <dbReference type="NCBI Taxonomy" id="1405"/>
    <lineage>
        <taxon>Bacteria</taxon>
        <taxon>Bacillati</taxon>
        <taxon>Bacillota</taxon>
        <taxon>Bacilli</taxon>
        <taxon>Bacillales</taxon>
        <taxon>Bacillaceae</taxon>
        <taxon>Bacillus</taxon>
        <taxon>Bacillus cereus group</taxon>
    </lineage>
</organism>
<dbReference type="Proteomes" id="UP000065797">
    <property type="component" value="Unassembled WGS sequence"/>
</dbReference>
<dbReference type="GO" id="GO:0006355">
    <property type="term" value="P:regulation of DNA-templated transcription"/>
    <property type="evidence" value="ECO:0007669"/>
    <property type="project" value="InterPro"/>
</dbReference>
<gene>
    <name evidence="1" type="ORF">AWW70_10075</name>
</gene>
<protein>
    <recommendedName>
        <fullName evidence="3">Ribbon-helix-helix protein CopG domain-containing protein</fullName>
    </recommendedName>
</protein>
<dbReference type="EMBL" id="LRPH01000035">
    <property type="protein sequence ID" value="KWU65577.1"/>
    <property type="molecule type" value="Genomic_DNA"/>
</dbReference>
<proteinExistence type="predicted"/>
<evidence type="ECO:0008006" key="3">
    <source>
        <dbReference type="Google" id="ProtNLM"/>
    </source>
</evidence>
<comment type="caution">
    <text evidence="1">The sequence shown here is derived from an EMBL/GenBank/DDBJ whole genome shotgun (WGS) entry which is preliminary data.</text>
</comment>
<sequence length="86" mass="10343">MNLKIRDIDPIAIKKIDEIAKRKGLSRQKFLKAQIEMLAFFQQQNKREMELENLVEKNIHMMSDCYSAMEKMNEFIQMMMQDVENE</sequence>
<evidence type="ECO:0000313" key="2">
    <source>
        <dbReference type="Proteomes" id="UP000065797"/>
    </source>
</evidence>
<accession>A0A109GEY7</accession>